<comment type="caution">
    <text evidence="2">The sequence shown here is derived from an EMBL/GenBank/DDBJ whole genome shotgun (WGS) entry which is preliminary data.</text>
</comment>
<accession>A0A2S6BZM3</accession>
<dbReference type="EMBL" id="PNEN01001638">
    <property type="protein sequence ID" value="PPJ52928.1"/>
    <property type="molecule type" value="Genomic_DNA"/>
</dbReference>
<feature type="domain" description="Heterokaryon incompatibility" evidence="1">
    <location>
        <begin position="231"/>
        <end position="379"/>
    </location>
</feature>
<dbReference type="STRING" id="357750.A0A2S6BZM3"/>
<evidence type="ECO:0000313" key="3">
    <source>
        <dbReference type="Proteomes" id="UP000237631"/>
    </source>
</evidence>
<dbReference type="PANTHER" id="PTHR33112:SF12">
    <property type="entry name" value="HETEROKARYON INCOMPATIBILITY DOMAIN-CONTAINING PROTEIN"/>
    <property type="match status" value="1"/>
</dbReference>
<dbReference type="Proteomes" id="UP000237631">
    <property type="component" value="Unassembled WGS sequence"/>
</dbReference>
<dbReference type="OrthoDB" id="3830482at2759"/>
<sequence>MADYSARHISFSDDEGSDRWGIVDKEDDFGIDILAENLAHHVEVMSEPGDYRAFMAIPEDKKELLSGRCDSCSSMGYGNLVPERCPDPQPCKRWDGRQARSKQSVYEMAEDTHCILCRPVRIAVVEKIQAAWPGRELTSSEIKLNGPFYQDPRVYGAMDVVPQTFTPVPEIGGKREIKCKFMVEFYVDGRRDGQNKILVPLKLYYRSALGDLRRLTPTPPHKTRPGTEIHFIALSYLCAATAQEYCRKLSVANALSFEEPGALKRQDYPRLIWDAMVLCGDLGERYLWVDCLCIIQDDKEEKLRQIQAMDRIYSCAKFTMAVAADWHRDVGIPGIRNRLRNTWWEEELFWGKYRPILDFSLTTDVMDSPWNYRGWTYQEQCLSRRKIFISNHRSFFACQEMEFQENRGRRVSDHGDVNVLDVPPTMWLECWNDYMVSIQDYTARNLTFDTDILHAFAGYSRVAAMQLNTRMIYGMPERWISRALRFEHNKSWKRREGTEDIPSWSWAAWCGMANFRVAMPYLDHAVYGCLVVFHYSDPVEGLVKLQDEDWWFWDEDFPECNQPCKWVIEPSDPKHNWPTRPSYDWRECPHNRDTLSDHVEIHRKERMIAASHPKSLVFNTTIANLLLKTKITVPAGFNPTQDVTIHDKSGRMVGILDKDVLTPVPDWVKTTNPYEIIVIGAGVLAPTIRWPRFHEDQLPGKVRSLWFEPPTGERESPWVLFVMLVKRRNDDQNVVERLGTGFVLMEFWKDCEPTRETIVLV</sequence>
<dbReference type="PANTHER" id="PTHR33112">
    <property type="entry name" value="DOMAIN PROTEIN, PUTATIVE-RELATED"/>
    <property type="match status" value="1"/>
</dbReference>
<protein>
    <recommendedName>
        <fullName evidence="1">Heterokaryon incompatibility domain-containing protein</fullName>
    </recommendedName>
</protein>
<gene>
    <name evidence="2" type="ORF">CBER1_11567</name>
</gene>
<evidence type="ECO:0000313" key="2">
    <source>
        <dbReference type="EMBL" id="PPJ52928.1"/>
    </source>
</evidence>
<keyword evidence="3" id="KW-1185">Reference proteome</keyword>
<reference evidence="3" key="1">
    <citation type="journal article" date="2017" name="bioRxiv">
        <title>Conservation of a gene cluster reveals novel cercosporin biosynthetic mechanisms and extends production to the genus Colletotrichum.</title>
        <authorList>
            <person name="de Jonge R."/>
            <person name="Ebert M.K."/>
            <person name="Huitt-Roehl C.R."/>
            <person name="Pal P."/>
            <person name="Suttle J.C."/>
            <person name="Spanner R.E."/>
            <person name="Neubauer J.D."/>
            <person name="Jurick W.M.II."/>
            <person name="Stott K.A."/>
            <person name="Secor G.A."/>
            <person name="Thomma B.P.H.J."/>
            <person name="Van de Peer Y."/>
            <person name="Townsend C.A."/>
            <person name="Bolton M.D."/>
        </authorList>
    </citation>
    <scope>NUCLEOTIDE SEQUENCE [LARGE SCALE GENOMIC DNA]</scope>
    <source>
        <strain evidence="3">CBS538.71</strain>
    </source>
</reference>
<evidence type="ECO:0000259" key="1">
    <source>
        <dbReference type="Pfam" id="PF06985"/>
    </source>
</evidence>
<dbReference type="Pfam" id="PF06985">
    <property type="entry name" value="HET"/>
    <property type="match status" value="1"/>
</dbReference>
<proteinExistence type="predicted"/>
<name>A0A2S6BZM3_9PEZI</name>
<organism evidence="2 3">
    <name type="scientific">Cercospora berteroae</name>
    <dbReference type="NCBI Taxonomy" id="357750"/>
    <lineage>
        <taxon>Eukaryota</taxon>
        <taxon>Fungi</taxon>
        <taxon>Dikarya</taxon>
        <taxon>Ascomycota</taxon>
        <taxon>Pezizomycotina</taxon>
        <taxon>Dothideomycetes</taxon>
        <taxon>Dothideomycetidae</taxon>
        <taxon>Mycosphaerellales</taxon>
        <taxon>Mycosphaerellaceae</taxon>
        <taxon>Cercospora</taxon>
    </lineage>
</organism>
<dbReference type="AlphaFoldDB" id="A0A2S6BZM3"/>
<dbReference type="InterPro" id="IPR010730">
    <property type="entry name" value="HET"/>
</dbReference>